<organism evidence="3 4">
    <name type="scientific">Georgenia wutianyii</name>
    <dbReference type="NCBI Taxonomy" id="2585135"/>
    <lineage>
        <taxon>Bacteria</taxon>
        <taxon>Bacillati</taxon>
        <taxon>Actinomycetota</taxon>
        <taxon>Actinomycetes</taxon>
        <taxon>Micrococcales</taxon>
        <taxon>Bogoriellaceae</taxon>
        <taxon>Georgenia</taxon>
    </lineage>
</organism>
<dbReference type="PANTHER" id="PTHR40254:SF1">
    <property type="entry name" value="BLR0577 PROTEIN"/>
    <property type="match status" value="1"/>
</dbReference>
<proteinExistence type="predicted"/>
<gene>
    <name evidence="3" type="ORF">FE251_11725</name>
</gene>
<dbReference type="SUPFAM" id="SSF51905">
    <property type="entry name" value="FAD/NAD(P)-binding domain"/>
    <property type="match status" value="1"/>
</dbReference>
<name>A0ABX5VSU2_9MICO</name>
<dbReference type="InterPro" id="IPR052189">
    <property type="entry name" value="L-asp_N-monooxygenase_NS-form"/>
</dbReference>
<reference evidence="3 4" key="1">
    <citation type="submission" date="2019-05" db="EMBL/GenBank/DDBJ databases">
        <title>Georgenia *** sp. nov., and Georgenia *** sp. nov., isolated from the intestinal contents of plateau pika (Ochotona curzoniae) in the Qinghai-Tibet plateau of China.</title>
        <authorList>
            <person name="Tian Z."/>
        </authorList>
    </citation>
    <scope>NUCLEOTIDE SEQUENCE [LARGE SCALE GENOMIC DNA]</scope>
    <source>
        <strain evidence="3 4">Z294</strain>
    </source>
</reference>
<dbReference type="InterPro" id="IPR036188">
    <property type="entry name" value="FAD/NAD-bd_sf"/>
</dbReference>
<dbReference type="InterPro" id="IPR038732">
    <property type="entry name" value="HpyO/CreE_NAD-binding"/>
</dbReference>
<accession>A0ABX5VSU2</accession>
<keyword evidence="4" id="KW-1185">Reference proteome</keyword>
<feature type="compositionally biased region" description="Basic and acidic residues" evidence="1">
    <location>
        <begin position="12"/>
        <end position="30"/>
    </location>
</feature>
<dbReference type="EMBL" id="CP040899">
    <property type="protein sequence ID" value="QDB79970.1"/>
    <property type="molecule type" value="Genomic_DNA"/>
</dbReference>
<sequence>MTPPPAAAPLPRDSRLPHDSRLPRDSRLARDSGVPHASAPGVDDRDVTDVDVVVVGAGPRAVSLVERLTARRSADRPLRVVVVDRQEVGAGATWRTDQSAHLLNNTYSAHTTIYPDDSTPMSGPVTPGPDLVRWANDVVAGVPRTTAPPSAGWSAGPRPGWVAEEAAAVQPWSYPTRRLQGVYFREQLEAVLARGGVELIAVRGTVVEIETATGRVDDDGAIGAHTTRLSSESRLSSETRLSRETPLSREGDLGRVVRLADGRRFRAAAVVLAQGMVQARRSPQTEGRVAAAARHGLVYVEPGMPAERDWDSVPGGEDVVVAGLGANFFDVVALLTAGRGGRFVAGSSPLDLTYLPSGREPRLLVGSRRGLPYRSKSWYGGFPPRYVPRLATPEWFAAAATVPGQDFARDVWPQLARELVLAHLTTLVRHHPAAVPSLTDDDGELPADLLARVAATDVADLDDLVRDVVTDPARRLRVGRLDRPDVRLPSPEQWQAWTERWVAAEQESITRPLTSPRAAVNRAMGALRGQVARLVRAGAIHPASVAADVHGWFDALGLALASGPPPERTAQLLALVRAGVVALLGEGLAVTVEGGRFVARSQVVGREHRVRALVETRMSKGHVDVTDDPLLRSLLDSGRARLHAPTGPDGTPVRTRSLDVSAEDFHLLDAAGRPDPRVVVIGIPAGDVQPGSAIGATPGVPSPLIAGADRAAAQVAALAEAARGGGDGTPDGARRLVGEVAAAI</sequence>
<evidence type="ECO:0000259" key="2">
    <source>
        <dbReference type="Pfam" id="PF13454"/>
    </source>
</evidence>
<evidence type="ECO:0000313" key="4">
    <source>
        <dbReference type="Proteomes" id="UP000313948"/>
    </source>
</evidence>
<evidence type="ECO:0000313" key="3">
    <source>
        <dbReference type="EMBL" id="QDB79970.1"/>
    </source>
</evidence>
<feature type="domain" description="FAD-dependent urate hydroxylase HpyO/Asp monooxygenase CreE-like FAD/NAD(P)-binding" evidence="2">
    <location>
        <begin position="53"/>
        <end position="215"/>
    </location>
</feature>
<feature type="region of interest" description="Disordered" evidence="1">
    <location>
        <begin position="1"/>
        <end position="44"/>
    </location>
</feature>
<dbReference type="Proteomes" id="UP000313948">
    <property type="component" value="Chromosome"/>
</dbReference>
<dbReference type="Pfam" id="PF13454">
    <property type="entry name" value="NAD_binding_9"/>
    <property type="match status" value="1"/>
</dbReference>
<dbReference type="PANTHER" id="PTHR40254">
    <property type="entry name" value="BLR0577 PROTEIN"/>
    <property type="match status" value="1"/>
</dbReference>
<protein>
    <recommendedName>
        <fullName evidence="2">FAD-dependent urate hydroxylase HpyO/Asp monooxygenase CreE-like FAD/NAD(P)-binding domain-containing protein</fullName>
    </recommendedName>
</protein>
<evidence type="ECO:0000256" key="1">
    <source>
        <dbReference type="SAM" id="MobiDB-lite"/>
    </source>
</evidence>